<dbReference type="EMBL" id="JAXOJX010000002">
    <property type="protein sequence ID" value="MDZ5455504.1"/>
    <property type="molecule type" value="Genomic_DNA"/>
</dbReference>
<feature type="compositionally biased region" description="Basic and acidic residues" evidence="1">
    <location>
        <begin position="53"/>
        <end position="66"/>
    </location>
</feature>
<feature type="region of interest" description="Disordered" evidence="1">
    <location>
        <begin position="1"/>
        <end position="93"/>
    </location>
</feature>
<comment type="caution">
    <text evidence="2">The sequence shown here is derived from an EMBL/GenBank/DDBJ whole genome shotgun (WGS) entry which is preliminary data.</text>
</comment>
<evidence type="ECO:0000256" key="1">
    <source>
        <dbReference type="SAM" id="MobiDB-lite"/>
    </source>
</evidence>
<protein>
    <submittedName>
        <fullName evidence="2">Uncharacterized protein</fullName>
    </submittedName>
</protein>
<gene>
    <name evidence="2" type="ORF">SM757_02845</name>
</gene>
<proteinExistence type="predicted"/>
<evidence type="ECO:0000313" key="3">
    <source>
        <dbReference type="Proteomes" id="UP001293718"/>
    </source>
</evidence>
<feature type="compositionally biased region" description="Basic and acidic residues" evidence="1">
    <location>
        <begin position="1"/>
        <end position="25"/>
    </location>
</feature>
<organism evidence="2 3">
    <name type="scientific">Azohydromonas lata</name>
    <dbReference type="NCBI Taxonomy" id="45677"/>
    <lineage>
        <taxon>Bacteria</taxon>
        <taxon>Pseudomonadati</taxon>
        <taxon>Pseudomonadota</taxon>
        <taxon>Betaproteobacteria</taxon>
        <taxon>Burkholderiales</taxon>
        <taxon>Sphaerotilaceae</taxon>
        <taxon>Azohydromonas</taxon>
    </lineage>
</organism>
<dbReference type="RefSeq" id="WP_066331653.1">
    <property type="nucleotide sequence ID" value="NZ_JAXOJX010000002.1"/>
</dbReference>
<reference evidence="2 3" key="1">
    <citation type="submission" date="2023-11" db="EMBL/GenBank/DDBJ databases">
        <title>Draft genome of Azohydromonas lata strain H1 (DSM1123), a polyhydroxyalkanoate producer.</title>
        <authorList>
            <person name="Traversa D."/>
            <person name="D'Addabbo P."/>
            <person name="Pazzani C."/>
            <person name="Manzari C."/>
            <person name="Chiara M."/>
            <person name="Scrascia M."/>
        </authorList>
    </citation>
    <scope>NUCLEOTIDE SEQUENCE [LARGE SCALE GENOMIC DNA]</scope>
    <source>
        <strain evidence="2 3">H1</strain>
    </source>
</reference>
<evidence type="ECO:0000313" key="2">
    <source>
        <dbReference type="EMBL" id="MDZ5455504.1"/>
    </source>
</evidence>
<keyword evidence="3" id="KW-1185">Reference proteome</keyword>
<sequence>MTDAHNREQEAKRLEGQGRQAEDKVPTYQELLDEAVDETFPASDPISPSAAMHADRKIATGKDSHDWTLQPGAHTPPKAEDGDKNDPPAADKR</sequence>
<name>A0ABU5I8T0_9BURK</name>
<accession>A0ABU5I8T0</accession>
<feature type="compositionally biased region" description="Basic and acidic residues" evidence="1">
    <location>
        <begin position="77"/>
        <end position="93"/>
    </location>
</feature>
<dbReference type="Proteomes" id="UP001293718">
    <property type="component" value="Unassembled WGS sequence"/>
</dbReference>